<evidence type="ECO:0000256" key="2">
    <source>
        <dbReference type="ARBA" id="ARBA00022614"/>
    </source>
</evidence>
<dbReference type="Gene3D" id="3.40.50.300">
    <property type="entry name" value="P-loop containing nucleotide triphosphate hydrolases"/>
    <property type="match status" value="1"/>
</dbReference>
<feature type="domain" description="NB-ARC" evidence="8">
    <location>
        <begin position="162"/>
        <end position="308"/>
    </location>
</feature>
<keyword evidence="4" id="KW-0611">Plant defense</keyword>
<reference evidence="10" key="1">
    <citation type="journal article" date="2022" name="Int. J. Mol. Sci.">
        <title>Draft Genome of Tanacetum Coccineum: Genomic Comparison of Closely Related Tanacetum-Family Plants.</title>
        <authorList>
            <person name="Yamashiro T."/>
            <person name="Shiraishi A."/>
            <person name="Nakayama K."/>
            <person name="Satake H."/>
        </authorList>
    </citation>
    <scope>NUCLEOTIDE SEQUENCE</scope>
</reference>
<sequence length="1265" mass="142969">MTEVTNKLVEQVVDSLLTKVKKEIGFTWNCKENVDKLRSEKERLKSMMVRVQQRIKAANDKGDQLLDGVQKWVDEADAYVTEAEGFLQEEADAKKTFFNLPMCVNLNTLRHYGKEATNKVSSLEQHQKDGTAYESDVSIPTPSPGILELYQRKNLNELDTHESALENVIKAIEDESIQLIGIYGTGGVGKTTLAKEAAAMVKHLFDLVVFVSVSQSVNATHIRTGVEVAAKRIMRGEDILIILDDVWRELKLDEMGIPFGTDYPNCKILLTSRKSSVCGAMNAGRVICVDTLPIREAWIFFKRVVGEKVETDAKLKQVAMNVAKGCGGLPLILEVVGEALKNERIMEWEAALDRLQKHATPDIDPNVRLAFAHLKLSYDYLESKEVKSCFLLCSMFPEDYDISLETLAFYGVGLQFFKDLDSLEDARNRVRLAVKILKSSCLLLDAKDEFTTKMHDIVREVALLIASKDNNKFLVKAGKDLKEWEPRNGSMESYTGISLMENDICKLTVGHELKIPLLNIFLLQKNLKLSEISEEFILAVKEVRVIDFGYNNITSLPKSLKRLTRLCMLNLGGNKFLRDVSILGELTLLEILILNGTGIREIPKEIGKLVNLRLLHVEYCLGLSHIAPGVLSKLRWLEELHIGYYPVERGNRNGLVEIYELSKRAFLKLSVPHIYLSPRGDFLAKLNAFYIKISHGVVNSHMISRDRKTLLLEKQHIDISDLSQVKKLTEVSNVIKVNIIGSNDYNNLMPMMYSEGSGLKFIYVSKCHELLCLLDSRVLDEMQPFNPSKTHEGVKEKRKFLSEVEHLELLDLSCLNVILRCPDQYISLINLVNLVINNCPKLEKLLNVGVAQGLVKLQKLEIFKCKSLKEVISDGDEETTIGEIVLPCLAEIILSDLNNLESFFPRNAIIKYPSLVKVEIKDCNRLKNWGYGTHDTPNLQFINNTKANGSIVDEILAKYKEDDLWREEVFQKIQAMKDLYLHDLNDIHQKVLGKLQKHYSLPQQPKNEQIEKLKVYKNMLERFMAFLQIPKKYILDIYRDKLVTFETQMVRVINSSRRKPGAPQQQGQALPPQHMQSQQSHSQSHDNQMSFQMQMGNMQGAMRGTQQNNMDRMHQNSVSSLQGSSNPQQNMMNSLQQVSCRSLLQNAVSGPQQVNMNPMSSHSGSGTVQPDSNMIDRIAGSVPGNESRAAVGEDLVAMTKSRLQARTSDTQDGTNGARKMKHCAMPLNVLSPAIKRRRLEGQMHPLGLKGYRESQNEHLCGIHGL</sequence>
<evidence type="ECO:0000256" key="1">
    <source>
        <dbReference type="ARBA" id="ARBA00008894"/>
    </source>
</evidence>
<evidence type="ECO:0000256" key="5">
    <source>
        <dbReference type="ARBA" id="ARBA00022840"/>
    </source>
</evidence>
<dbReference type="EMBL" id="BQNB010021256">
    <property type="protein sequence ID" value="GJU04521.1"/>
    <property type="molecule type" value="Genomic_DNA"/>
</dbReference>
<feature type="domain" description="Disease resistance protein At4g27190-like leucine-rich repeats" evidence="9">
    <location>
        <begin position="760"/>
        <end position="866"/>
    </location>
</feature>
<dbReference type="Pfam" id="PF23247">
    <property type="entry name" value="LRR_RPS2"/>
    <property type="match status" value="1"/>
</dbReference>
<proteinExistence type="inferred from homology"/>
<keyword evidence="5" id="KW-0067">ATP-binding</keyword>
<dbReference type="Pfam" id="PF13855">
    <property type="entry name" value="LRR_8"/>
    <property type="match status" value="1"/>
</dbReference>
<dbReference type="PANTHER" id="PTHR33463:SF198">
    <property type="entry name" value="RPP4C3"/>
    <property type="match status" value="1"/>
</dbReference>
<comment type="caution">
    <text evidence="10">The sequence shown here is derived from an EMBL/GenBank/DDBJ whole genome shotgun (WGS) entry which is preliminary data.</text>
</comment>
<keyword evidence="2" id="KW-0433">Leucine-rich repeat</keyword>
<dbReference type="Gene3D" id="1.10.10.10">
    <property type="entry name" value="Winged helix-like DNA-binding domain superfamily/Winged helix DNA-binding domain"/>
    <property type="match status" value="1"/>
</dbReference>
<evidence type="ECO:0000259" key="8">
    <source>
        <dbReference type="Pfam" id="PF00931"/>
    </source>
</evidence>
<dbReference type="InterPro" id="IPR042197">
    <property type="entry name" value="Apaf_helical"/>
</dbReference>
<comment type="similarity">
    <text evidence="1">Belongs to the disease resistance NB-LRR family.</text>
</comment>
<evidence type="ECO:0000259" key="9">
    <source>
        <dbReference type="Pfam" id="PF23247"/>
    </source>
</evidence>
<dbReference type="InterPro" id="IPR027417">
    <property type="entry name" value="P-loop_NTPase"/>
</dbReference>
<dbReference type="InterPro" id="IPR036388">
    <property type="entry name" value="WH-like_DNA-bd_sf"/>
</dbReference>
<dbReference type="SUPFAM" id="SSF52540">
    <property type="entry name" value="P-loop containing nucleoside triphosphate hydrolases"/>
    <property type="match status" value="1"/>
</dbReference>
<gene>
    <name evidence="10" type="ORF">Tco_1120951</name>
</gene>
<protein>
    <submittedName>
        <fullName evidence="10">NB-ARC domains-containing protein</fullName>
    </submittedName>
</protein>
<evidence type="ECO:0000256" key="4">
    <source>
        <dbReference type="ARBA" id="ARBA00022821"/>
    </source>
</evidence>
<dbReference type="SUPFAM" id="SSF52058">
    <property type="entry name" value="L domain-like"/>
    <property type="match status" value="1"/>
</dbReference>
<evidence type="ECO:0000256" key="3">
    <source>
        <dbReference type="ARBA" id="ARBA00022737"/>
    </source>
</evidence>
<accession>A0ABQ5IXD2</accession>
<keyword evidence="11" id="KW-1185">Reference proteome</keyword>
<dbReference type="Proteomes" id="UP001151760">
    <property type="component" value="Unassembled WGS sequence"/>
</dbReference>
<keyword evidence="6" id="KW-0175">Coiled coil</keyword>
<dbReference type="PANTHER" id="PTHR33463">
    <property type="entry name" value="NB-ARC DOMAIN-CONTAINING PROTEIN-RELATED"/>
    <property type="match status" value="1"/>
</dbReference>
<dbReference type="InterPro" id="IPR001611">
    <property type="entry name" value="Leu-rich_rpt"/>
</dbReference>
<evidence type="ECO:0000313" key="10">
    <source>
        <dbReference type="EMBL" id="GJU04521.1"/>
    </source>
</evidence>
<keyword evidence="3" id="KW-0677">Repeat</keyword>
<dbReference type="PRINTS" id="PR00364">
    <property type="entry name" value="DISEASERSIST"/>
</dbReference>
<feature type="region of interest" description="Disordered" evidence="7">
    <location>
        <begin position="1054"/>
        <end position="1087"/>
    </location>
</feature>
<dbReference type="InterPro" id="IPR032675">
    <property type="entry name" value="LRR_dom_sf"/>
</dbReference>
<evidence type="ECO:0000313" key="11">
    <source>
        <dbReference type="Proteomes" id="UP001151760"/>
    </source>
</evidence>
<dbReference type="InterPro" id="IPR050905">
    <property type="entry name" value="Plant_NBS-LRR"/>
</dbReference>
<evidence type="ECO:0000256" key="6">
    <source>
        <dbReference type="SAM" id="Coils"/>
    </source>
</evidence>
<dbReference type="Gene3D" id="3.80.10.10">
    <property type="entry name" value="Ribonuclease Inhibitor"/>
    <property type="match status" value="2"/>
</dbReference>
<organism evidence="10 11">
    <name type="scientific">Tanacetum coccineum</name>
    <dbReference type="NCBI Taxonomy" id="301880"/>
    <lineage>
        <taxon>Eukaryota</taxon>
        <taxon>Viridiplantae</taxon>
        <taxon>Streptophyta</taxon>
        <taxon>Embryophyta</taxon>
        <taxon>Tracheophyta</taxon>
        <taxon>Spermatophyta</taxon>
        <taxon>Magnoliopsida</taxon>
        <taxon>eudicotyledons</taxon>
        <taxon>Gunneridae</taxon>
        <taxon>Pentapetalae</taxon>
        <taxon>asterids</taxon>
        <taxon>campanulids</taxon>
        <taxon>Asterales</taxon>
        <taxon>Asteraceae</taxon>
        <taxon>Asteroideae</taxon>
        <taxon>Anthemideae</taxon>
        <taxon>Anthemidinae</taxon>
        <taxon>Tanacetum</taxon>
    </lineage>
</organism>
<dbReference type="Gene3D" id="1.10.8.430">
    <property type="entry name" value="Helical domain of apoptotic protease-activating factors"/>
    <property type="match status" value="1"/>
</dbReference>
<dbReference type="Pfam" id="PF00931">
    <property type="entry name" value="NB-ARC"/>
    <property type="match status" value="1"/>
</dbReference>
<keyword evidence="5" id="KW-0547">Nucleotide-binding</keyword>
<feature type="compositionally biased region" description="Low complexity" evidence="7">
    <location>
        <begin position="1061"/>
        <end position="1087"/>
    </location>
</feature>
<feature type="coiled-coil region" evidence="6">
    <location>
        <begin position="34"/>
        <end position="61"/>
    </location>
</feature>
<dbReference type="InterPro" id="IPR057135">
    <property type="entry name" value="At4g27190-like_LRR"/>
</dbReference>
<evidence type="ECO:0000256" key="7">
    <source>
        <dbReference type="SAM" id="MobiDB-lite"/>
    </source>
</evidence>
<name>A0ABQ5IXD2_9ASTR</name>
<dbReference type="InterPro" id="IPR002182">
    <property type="entry name" value="NB-ARC"/>
</dbReference>
<reference evidence="10" key="2">
    <citation type="submission" date="2022-01" db="EMBL/GenBank/DDBJ databases">
        <authorList>
            <person name="Yamashiro T."/>
            <person name="Shiraishi A."/>
            <person name="Satake H."/>
            <person name="Nakayama K."/>
        </authorList>
    </citation>
    <scope>NUCLEOTIDE SEQUENCE</scope>
</reference>